<dbReference type="GO" id="GO:0005634">
    <property type="term" value="C:nucleus"/>
    <property type="evidence" value="ECO:0007669"/>
    <property type="project" value="TreeGrafter"/>
</dbReference>
<keyword evidence="9" id="KW-1185">Reference proteome</keyword>
<dbReference type="SUPFAM" id="SSF50978">
    <property type="entry name" value="WD40 repeat-like"/>
    <property type="match status" value="1"/>
</dbReference>
<evidence type="ECO:0000313" key="9">
    <source>
        <dbReference type="Proteomes" id="UP000539032"/>
    </source>
</evidence>
<dbReference type="EMBL" id="VZTL01062430">
    <property type="protein sequence ID" value="NXX61234.1"/>
    <property type="molecule type" value="Genomic_DNA"/>
</dbReference>
<dbReference type="GO" id="GO:0030674">
    <property type="term" value="F:protein-macromolecule adaptor activity"/>
    <property type="evidence" value="ECO:0007669"/>
    <property type="project" value="TreeGrafter"/>
</dbReference>
<feature type="region of interest" description="Disordered" evidence="7">
    <location>
        <begin position="631"/>
        <end position="653"/>
    </location>
</feature>
<feature type="non-terminal residue" evidence="8">
    <location>
        <position position="1"/>
    </location>
</feature>
<feature type="repeat" description="WD" evidence="6">
    <location>
        <begin position="312"/>
        <end position="354"/>
    </location>
</feature>
<dbReference type="FunFam" id="2.130.10.10:FF:000171">
    <property type="entry name" value="denticleless protein homolog isoform X1"/>
    <property type="match status" value="1"/>
</dbReference>
<dbReference type="Proteomes" id="UP000539032">
    <property type="component" value="Unassembled WGS sequence"/>
</dbReference>
<protein>
    <submittedName>
        <fullName evidence="8">DTL protein</fullName>
    </submittedName>
</protein>
<keyword evidence="2 6" id="KW-0853">WD repeat</keyword>
<dbReference type="InterPro" id="IPR036322">
    <property type="entry name" value="WD40_repeat_dom_sf"/>
</dbReference>
<comment type="similarity">
    <text evidence="5">Belongs to the WD repeat cdt2 family.</text>
</comment>
<dbReference type="OrthoDB" id="2096344at2759"/>
<dbReference type="SMART" id="SM00320">
    <property type="entry name" value="WD40"/>
    <property type="match status" value="3"/>
</dbReference>
<dbReference type="PROSITE" id="PS50294">
    <property type="entry name" value="WD_REPEATS_REGION"/>
    <property type="match status" value="1"/>
</dbReference>
<evidence type="ECO:0000256" key="2">
    <source>
        <dbReference type="ARBA" id="ARBA00022574"/>
    </source>
</evidence>
<comment type="caution">
    <text evidence="8">The sequence shown here is derived from an EMBL/GenBank/DDBJ whole genome shotgun (WGS) entry which is preliminary data.</text>
</comment>
<organism evidence="8 9">
    <name type="scientific">Scopus umbretta</name>
    <name type="common">Hammerkop</name>
    <dbReference type="NCBI Taxonomy" id="33581"/>
    <lineage>
        <taxon>Eukaryota</taxon>
        <taxon>Metazoa</taxon>
        <taxon>Chordata</taxon>
        <taxon>Craniata</taxon>
        <taxon>Vertebrata</taxon>
        <taxon>Euteleostomi</taxon>
        <taxon>Archelosauria</taxon>
        <taxon>Archosauria</taxon>
        <taxon>Dinosauria</taxon>
        <taxon>Saurischia</taxon>
        <taxon>Theropoda</taxon>
        <taxon>Coelurosauria</taxon>
        <taxon>Aves</taxon>
        <taxon>Neognathae</taxon>
        <taxon>Neoaves</taxon>
        <taxon>Aequornithes</taxon>
        <taxon>Pelecaniformes</taxon>
        <taxon>Scopidae</taxon>
        <taxon>Scopus</taxon>
    </lineage>
</organism>
<feature type="compositionally biased region" description="Low complexity" evidence="7">
    <location>
        <begin position="636"/>
        <end position="649"/>
    </location>
</feature>
<name>A0A7L4I766_SCOUM</name>
<feature type="compositionally biased region" description="Basic and acidic residues" evidence="7">
    <location>
        <begin position="566"/>
        <end position="577"/>
    </location>
</feature>
<dbReference type="Gene3D" id="2.130.10.10">
    <property type="entry name" value="YVTN repeat-like/Quinoprotein amine dehydrogenase"/>
    <property type="match status" value="1"/>
</dbReference>
<evidence type="ECO:0000256" key="7">
    <source>
        <dbReference type="SAM" id="MobiDB-lite"/>
    </source>
</evidence>
<dbReference type="InterPro" id="IPR051865">
    <property type="entry name" value="WD-repeat_CDT2_adapter"/>
</dbReference>
<gene>
    <name evidence="8" type="primary">Dtl</name>
    <name evidence="8" type="ORF">SCOUMB_R04084</name>
</gene>
<keyword evidence="4" id="KW-0833">Ubl conjugation pathway</keyword>
<feature type="region of interest" description="Disordered" evidence="7">
    <location>
        <begin position="559"/>
        <end position="595"/>
    </location>
</feature>
<evidence type="ECO:0000256" key="5">
    <source>
        <dbReference type="ARBA" id="ARBA00038344"/>
    </source>
</evidence>
<accession>A0A7L4I766</accession>
<feature type="non-terminal residue" evidence="8">
    <location>
        <position position="687"/>
    </location>
</feature>
<evidence type="ECO:0000313" key="8">
    <source>
        <dbReference type="EMBL" id="NXX61234.1"/>
    </source>
</evidence>
<proteinExistence type="inferred from homology"/>
<evidence type="ECO:0000256" key="4">
    <source>
        <dbReference type="ARBA" id="ARBA00022786"/>
    </source>
</evidence>
<dbReference type="InterPro" id="IPR019775">
    <property type="entry name" value="WD40_repeat_CS"/>
</dbReference>
<dbReference type="GO" id="GO:0007095">
    <property type="term" value="P:mitotic G2 DNA damage checkpoint signaling"/>
    <property type="evidence" value="ECO:0007669"/>
    <property type="project" value="TreeGrafter"/>
</dbReference>
<reference evidence="8 9" key="1">
    <citation type="submission" date="2020-02" db="EMBL/GenBank/DDBJ databases">
        <title>Bird 10,000 Genomes (B10K) Project - Family phase.</title>
        <authorList>
            <person name="Zhang G."/>
        </authorList>
    </citation>
    <scope>NUCLEOTIDE SEQUENCE [LARGE SCALE GENOMIC DNA]</scope>
    <source>
        <strain evidence="8">B10K-DU-002-70</strain>
        <tissue evidence="8">Muscle</tissue>
    </source>
</reference>
<dbReference type="AlphaFoldDB" id="A0A7L4I766"/>
<dbReference type="InterPro" id="IPR015943">
    <property type="entry name" value="WD40/YVTN_repeat-like_dom_sf"/>
</dbReference>
<dbReference type="PROSITE" id="PS50082">
    <property type="entry name" value="WD_REPEATS_2"/>
    <property type="match status" value="2"/>
</dbReference>
<dbReference type="PANTHER" id="PTHR22852">
    <property type="entry name" value="LETHAL 2 DENTICLELESS PROTEIN RETINOIC ACID-REGULATED NUCLEAR MATRIX-ASSOCIATED PROTEIN"/>
    <property type="match status" value="1"/>
</dbReference>
<dbReference type="PANTHER" id="PTHR22852:SF0">
    <property type="entry name" value="DENTICLELESS PROTEIN HOMOLOG"/>
    <property type="match status" value="1"/>
</dbReference>
<evidence type="ECO:0000256" key="1">
    <source>
        <dbReference type="ARBA" id="ARBA00004906"/>
    </source>
</evidence>
<comment type="pathway">
    <text evidence="1">Protein modification; protein ubiquitination.</text>
</comment>
<evidence type="ECO:0000256" key="3">
    <source>
        <dbReference type="ARBA" id="ARBA00022737"/>
    </source>
</evidence>
<sequence length="687" mass="74223">LFLSLSQLSFVLEAEMETSWFGIPDAARKVAELPDMYQKSSVSPVKIILRSTECAVGTPSKCRVSSFCSSFSASWSFAFPGQVMPLCFPSSVLCPRSFLACAARTCLTLSSVPGSLALQSGKSGKREAPHDGFYRQVNQISGAHNVVDKQTPSKLKKKRQNLRGLAPLVDFQQSVTVVLLQDEHTLISAGAVDGVIKVWDLRKNYVAYRQDPVPFKSFCYPGTSTRKLGYSSLVLDSTGANLFANCTDDSIYMFNMTSSRTVPVAVFSGHQNSTFYIKSSTSPDDQFLVSGSSDCNAYIWKVSEPSLPPRILLGHSQEVTSIAWCPSDFTKIATCSDDNTVRVWRLRRRPEEEKSAFSKINLVGWVTQKKPEGQRGAGPPASPQSTPAKAFTVGSPCISSPRPAACAPVYSGDLPLSTNTPTGTLKTQTAAVCTPAKQSGASPCASPKLLPSSKMSIKHWVTRTPCSSPPEVGKKAPSPRKALAEVTQGLLEAACPPKAPHSQFEKRAKRRLDCSKEDNTGQKCLQACSCVTELDHAAKKSKLNLCHLAADQKPCDEGALSLSDLDNDREGSSRSPKEPSFPGNHINPSGVQALPHLFRSPCGKDAEVVDKENNSPERKNWLSALGEKFRTGRADSQSPSNSPPSSCSPGAKRQEAVAVATSLKTAATTSVSMRKICTYFHRKPQND</sequence>
<dbReference type="InterPro" id="IPR001680">
    <property type="entry name" value="WD40_rpt"/>
</dbReference>
<dbReference type="GO" id="GO:0043161">
    <property type="term" value="P:proteasome-mediated ubiquitin-dependent protein catabolic process"/>
    <property type="evidence" value="ECO:0007669"/>
    <property type="project" value="TreeGrafter"/>
</dbReference>
<feature type="repeat" description="WD" evidence="6">
    <location>
        <begin position="168"/>
        <end position="209"/>
    </location>
</feature>
<dbReference type="Pfam" id="PF00400">
    <property type="entry name" value="WD40"/>
    <property type="match status" value="2"/>
</dbReference>
<keyword evidence="3" id="KW-0677">Repeat</keyword>
<dbReference type="PROSITE" id="PS00678">
    <property type="entry name" value="WD_REPEATS_1"/>
    <property type="match status" value="1"/>
</dbReference>
<evidence type="ECO:0000256" key="6">
    <source>
        <dbReference type="PROSITE-ProRule" id="PRU00221"/>
    </source>
</evidence>